<dbReference type="OrthoDB" id="9812921at2"/>
<protein>
    <submittedName>
        <fullName evidence="3">Alpha/beta fold hydrolase</fullName>
    </submittedName>
</protein>
<dbReference type="Pfam" id="PF12697">
    <property type="entry name" value="Abhydrolase_6"/>
    <property type="match status" value="1"/>
</dbReference>
<evidence type="ECO:0000259" key="2">
    <source>
        <dbReference type="Pfam" id="PF12697"/>
    </source>
</evidence>
<evidence type="ECO:0000313" key="4">
    <source>
        <dbReference type="Proteomes" id="UP000267077"/>
    </source>
</evidence>
<accession>A0A432LXY8</accession>
<reference evidence="3 4" key="1">
    <citation type="submission" date="2018-12" db="EMBL/GenBank/DDBJ databases">
        <title>Dyella dinghuensis sp. nov. DHOA06 and Dyella choica sp. nov. 4M-K27, isolated from forest soil.</title>
        <authorList>
            <person name="Qiu L.-H."/>
            <person name="Gao Z.-H."/>
        </authorList>
    </citation>
    <scope>NUCLEOTIDE SEQUENCE [LARGE SCALE GENOMIC DNA]</scope>
    <source>
        <strain evidence="3 4">DHOA06</strain>
    </source>
</reference>
<evidence type="ECO:0000256" key="1">
    <source>
        <dbReference type="ARBA" id="ARBA00038115"/>
    </source>
</evidence>
<feature type="domain" description="AB hydrolase-1" evidence="2">
    <location>
        <begin position="188"/>
        <end position="378"/>
    </location>
</feature>
<dbReference type="EMBL" id="RYZR01000001">
    <property type="protein sequence ID" value="RUL67151.1"/>
    <property type="molecule type" value="Genomic_DNA"/>
</dbReference>
<sequence>MLRRFIFGVLLLAVAVIGWQVLAKPEDRGNPRYFADQTYNFEALRVLNDIAIVGGDTADITQAIGQIRTGNANDWYTAWTQAGDRAMTLADNTNDAVSKGNALLRAHNYYRSAEFFLAPNDSRHALVWKKNIDAFYKGLNVLDVNYERIQVPYGNHHLNAVYYPGPAGSENKPLLVVVGGYDSTMEELYFHVAAAAHQRGYSVLTYEGPGQGSILREQGLAFTPEWEKPTGAVLDTFLAKHPVSQKIVLIGESMGGYLAPRAAAFDPRINGVVAYDEFFDGYAIATRRVPSFVFWLRDHHYDGTLRFLSEHGPKDPGSTWSMQNGMWVFGVNDPFAVLDAFKPYTLASVASRITGDVLILAGADDHFVPLDQVDAFQKSLTHARSVTTKVFDRESGGGEHCQIGAASLWHATLFDWLAQKYGQPDQAAPVNQK</sequence>
<dbReference type="Proteomes" id="UP000267077">
    <property type="component" value="Unassembled WGS sequence"/>
</dbReference>
<comment type="similarity">
    <text evidence="1">Belongs to the AB hydrolase superfamily. FUS2 hydrolase family.</text>
</comment>
<keyword evidence="4" id="KW-1185">Reference proteome</keyword>
<comment type="caution">
    <text evidence="3">The sequence shown here is derived from an EMBL/GenBank/DDBJ whole genome shotgun (WGS) entry which is preliminary data.</text>
</comment>
<gene>
    <name evidence="3" type="ORF">EKH79_00670</name>
</gene>
<dbReference type="Gene3D" id="1.20.1440.110">
    <property type="entry name" value="acylaminoacyl peptidase"/>
    <property type="match status" value="1"/>
</dbReference>
<dbReference type="GO" id="GO:0016787">
    <property type="term" value="F:hydrolase activity"/>
    <property type="evidence" value="ECO:0007669"/>
    <property type="project" value="UniProtKB-KW"/>
</dbReference>
<name>A0A432LXY8_9GAMM</name>
<dbReference type="Gene3D" id="3.40.50.1820">
    <property type="entry name" value="alpha/beta hydrolase"/>
    <property type="match status" value="1"/>
</dbReference>
<dbReference type="AlphaFoldDB" id="A0A432LXY8"/>
<dbReference type="PANTHER" id="PTHR22946">
    <property type="entry name" value="DIENELACTONE HYDROLASE DOMAIN-CONTAINING PROTEIN-RELATED"/>
    <property type="match status" value="1"/>
</dbReference>
<dbReference type="InterPro" id="IPR050261">
    <property type="entry name" value="FrsA_esterase"/>
</dbReference>
<organism evidence="3 4">
    <name type="scientific">Dyella dinghuensis</name>
    <dbReference type="NCBI Taxonomy" id="1920169"/>
    <lineage>
        <taxon>Bacteria</taxon>
        <taxon>Pseudomonadati</taxon>
        <taxon>Pseudomonadota</taxon>
        <taxon>Gammaproteobacteria</taxon>
        <taxon>Lysobacterales</taxon>
        <taxon>Rhodanobacteraceae</taxon>
        <taxon>Dyella</taxon>
    </lineage>
</organism>
<dbReference type="InterPro" id="IPR000073">
    <property type="entry name" value="AB_hydrolase_1"/>
</dbReference>
<proteinExistence type="inferred from homology"/>
<dbReference type="PANTHER" id="PTHR22946:SF12">
    <property type="entry name" value="CONIDIAL PIGMENT BIOSYNTHESIS PROTEIN AYG1 (AFU_ORTHOLOGUE AFUA_2G17550)"/>
    <property type="match status" value="1"/>
</dbReference>
<keyword evidence="3" id="KW-0378">Hydrolase</keyword>
<dbReference type="SUPFAM" id="SSF53474">
    <property type="entry name" value="alpha/beta-Hydrolases"/>
    <property type="match status" value="1"/>
</dbReference>
<dbReference type="InterPro" id="IPR029058">
    <property type="entry name" value="AB_hydrolase_fold"/>
</dbReference>
<evidence type="ECO:0000313" key="3">
    <source>
        <dbReference type="EMBL" id="RUL67151.1"/>
    </source>
</evidence>